<organism evidence="7 8">
    <name type="scientific">Fragilariopsis cylindrus CCMP1102</name>
    <dbReference type="NCBI Taxonomy" id="635003"/>
    <lineage>
        <taxon>Eukaryota</taxon>
        <taxon>Sar</taxon>
        <taxon>Stramenopiles</taxon>
        <taxon>Ochrophyta</taxon>
        <taxon>Bacillariophyta</taxon>
        <taxon>Bacillariophyceae</taxon>
        <taxon>Bacillariophycidae</taxon>
        <taxon>Bacillariales</taxon>
        <taxon>Bacillariaceae</taxon>
        <taxon>Fragilariopsis</taxon>
    </lineage>
</organism>
<keyword evidence="2 5" id="KW-0812">Transmembrane</keyword>
<evidence type="ECO:0000256" key="4">
    <source>
        <dbReference type="ARBA" id="ARBA00023136"/>
    </source>
</evidence>
<evidence type="ECO:0000256" key="1">
    <source>
        <dbReference type="ARBA" id="ARBA00004141"/>
    </source>
</evidence>
<dbReference type="OrthoDB" id="10266980at2759"/>
<keyword evidence="4 5" id="KW-0472">Membrane</keyword>
<evidence type="ECO:0000313" key="8">
    <source>
        <dbReference type="Proteomes" id="UP000095751"/>
    </source>
</evidence>
<dbReference type="InterPro" id="IPR006634">
    <property type="entry name" value="TLC-dom"/>
</dbReference>
<comment type="subcellular location">
    <subcellularLocation>
        <location evidence="1">Membrane</location>
        <topology evidence="1">Multi-pass membrane protein</topology>
    </subcellularLocation>
</comment>
<evidence type="ECO:0000259" key="6">
    <source>
        <dbReference type="Pfam" id="PF03798"/>
    </source>
</evidence>
<dbReference type="KEGG" id="fcy:FRACYDRAFT_260211"/>
<dbReference type="Proteomes" id="UP000095751">
    <property type="component" value="Unassembled WGS sequence"/>
</dbReference>
<dbReference type="Pfam" id="PF03798">
    <property type="entry name" value="TRAM_LAG1_CLN8"/>
    <property type="match status" value="1"/>
</dbReference>
<dbReference type="GO" id="GO:0016020">
    <property type="term" value="C:membrane"/>
    <property type="evidence" value="ECO:0007669"/>
    <property type="project" value="UniProtKB-SubCell"/>
</dbReference>
<evidence type="ECO:0000256" key="3">
    <source>
        <dbReference type="ARBA" id="ARBA00022989"/>
    </source>
</evidence>
<feature type="transmembrane region" description="Helical" evidence="5">
    <location>
        <begin position="54"/>
        <end position="77"/>
    </location>
</feature>
<keyword evidence="3 5" id="KW-1133">Transmembrane helix</keyword>
<dbReference type="AlphaFoldDB" id="A0A1E7FQI1"/>
<accession>A0A1E7FQI1</accession>
<dbReference type="InParanoid" id="A0A1E7FQI1"/>
<reference evidence="7 8" key="1">
    <citation type="submission" date="2016-09" db="EMBL/GenBank/DDBJ databases">
        <title>Extensive genetic diversity and differential bi-allelic expression allows diatom success in the polar Southern Ocean.</title>
        <authorList>
            <consortium name="DOE Joint Genome Institute"/>
            <person name="Mock T."/>
            <person name="Otillar R.P."/>
            <person name="Strauss J."/>
            <person name="Dupont C."/>
            <person name="Frickenhaus S."/>
            <person name="Maumus F."/>
            <person name="Mcmullan M."/>
            <person name="Sanges R."/>
            <person name="Schmutz J."/>
            <person name="Toseland A."/>
            <person name="Valas R."/>
            <person name="Veluchamy A."/>
            <person name="Ward B.J."/>
            <person name="Allen A."/>
            <person name="Barry K."/>
            <person name="Falciatore A."/>
            <person name="Ferrante M."/>
            <person name="Fortunato A.E."/>
            <person name="Gloeckner G."/>
            <person name="Gruber A."/>
            <person name="Hipkin R."/>
            <person name="Janech M."/>
            <person name="Kroth P."/>
            <person name="Leese F."/>
            <person name="Lindquist E."/>
            <person name="Lyon B.R."/>
            <person name="Martin J."/>
            <person name="Mayer C."/>
            <person name="Parker M."/>
            <person name="Quesneville H."/>
            <person name="Raymond J."/>
            <person name="Uhlig C."/>
            <person name="Valentin K.U."/>
            <person name="Worden A.Z."/>
            <person name="Armbrust E.V."/>
            <person name="Bowler C."/>
            <person name="Green B."/>
            <person name="Moulton V."/>
            <person name="Van Oosterhout C."/>
            <person name="Grigoriev I."/>
        </authorList>
    </citation>
    <scope>NUCLEOTIDE SEQUENCE [LARGE SCALE GENOMIC DNA]</scope>
    <source>
        <strain evidence="7 8">CCMP1102</strain>
    </source>
</reference>
<dbReference type="EMBL" id="KV784355">
    <property type="protein sequence ID" value="OEU20043.1"/>
    <property type="molecule type" value="Genomic_DNA"/>
</dbReference>
<sequence>MGASFMTHASMFVNIGIFSVNFLIYRLIVCPYLWWGIFTATWDNRYNPESQACLPWHFTYVTFFFGMFFNCLNLFWWHKIMRKLYYKLTGIEDLKVLNTAKDS</sequence>
<keyword evidence="8" id="KW-1185">Reference proteome</keyword>
<gene>
    <name evidence="7" type="ORF">FRACYDRAFT_260211</name>
</gene>
<name>A0A1E7FQI1_9STRA</name>
<evidence type="ECO:0000256" key="5">
    <source>
        <dbReference type="SAM" id="Phobius"/>
    </source>
</evidence>
<evidence type="ECO:0000256" key="2">
    <source>
        <dbReference type="ARBA" id="ARBA00022692"/>
    </source>
</evidence>
<protein>
    <recommendedName>
        <fullName evidence="6">TLC domain-containing protein</fullName>
    </recommendedName>
</protein>
<proteinExistence type="predicted"/>
<evidence type="ECO:0000313" key="7">
    <source>
        <dbReference type="EMBL" id="OEU20043.1"/>
    </source>
</evidence>
<feature type="domain" description="TLC" evidence="6">
    <location>
        <begin position="11"/>
        <end position="82"/>
    </location>
</feature>
<feature type="transmembrane region" description="Helical" evidence="5">
    <location>
        <begin position="12"/>
        <end position="34"/>
    </location>
</feature>